<dbReference type="EMBL" id="BAAFGK010000005">
    <property type="protein sequence ID" value="GAB0058971.1"/>
    <property type="molecule type" value="Genomic_DNA"/>
</dbReference>
<evidence type="ECO:0000256" key="2">
    <source>
        <dbReference type="ARBA" id="ARBA00022643"/>
    </source>
</evidence>
<proteinExistence type="predicted"/>
<sequence length="376" mass="40652">MTQTDVQPTLPPLPPLRIGEYTIPVPIIQGGMGVRVSAHRLASAVANEGGVGVIAAVALSLASKYYVKGRDYYRANVKALIDELQMARAASPAGIIGVNCMVAIRDFEAMVRTSVENGAQLIISGAGLPLRLPEFATANPKTALVPIISSLRAAKLLAKRWHKLYKRLPDAIVFEDPNRAGGHLGVKNAQQLFSAEYDTDIVVPELAEWSRVEYADEIPIVTAGGIWDRQDIDRAFSLGAKGVQMASRFICTFECDAHDRYKQAFIDAQDGDVVIVDSPAGLPGRALNTPFTKTLLRGGEVADTCIATCLDACRCREEKETFCIALALHRAQQGDMENGLVFTGTNATRHTGLVHVRDIFRELLQGVPVQPVPIPG</sequence>
<dbReference type="Pfam" id="PF03060">
    <property type="entry name" value="NMO"/>
    <property type="match status" value="1"/>
</dbReference>
<comment type="caution">
    <text evidence="4">The sequence shown here is derived from an EMBL/GenBank/DDBJ whole genome shotgun (WGS) entry which is preliminary data.</text>
</comment>
<evidence type="ECO:0000256" key="1">
    <source>
        <dbReference type="ARBA" id="ARBA00022630"/>
    </source>
</evidence>
<dbReference type="GO" id="GO:0004497">
    <property type="term" value="F:monooxygenase activity"/>
    <property type="evidence" value="ECO:0007669"/>
    <property type="project" value="UniProtKB-KW"/>
</dbReference>
<reference evidence="4 5" key="2">
    <citation type="submission" date="2024-09" db="EMBL/GenBank/DDBJ databases">
        <title>Draft genome sequence of Candidatus Magnetaquicoccaceae bacterium FCR-1.</title>
        <authorList>
            <person name="Shimoshige H."/>
            <person name="Shimamura S."/>
            <person name="Taoka A."/>
            <person name="Kobayashi H."/>
            <person name="Maekawa T."/>
        </authorList>
    </citation>
    <scope>NUCLEOTIDE SEQUENCE [LARGE SCALE GENOMIC DNA]</scope>
    <source>
        <strain evidence="4 5">FCR-1</strain>
    </source>
</reference>
<keyword evidence="2" id="KW-0288">FMN</keyword>
<dbReference type="CDD" id="cd04730">
    <property type="entry name" value="NPD_like"/>
    <property type="match status" value="1"/>
</dbReference>
<evidence type="ECO:0000256" key="3">
    <source>
        <dbReference type="ARBA" id="ARBA00023002"/>
    </source>
</evidence>
<reference evidence="4 5" key="1">
    <citation type="submission" date="2024-05" db="EMBL/GenBank/DDBJ databases">
        <authorList>
            <consortium name="Candidatus Magnetaquicoccaceae bacterium FCR-1 genome sequencing consortium"/>
            <person name="Shimoshige H."/>
            <person name="Shimamura S."/>
            <person name="Taoka A."/>
            <person name="Kobayashi H."/>
            <person name="Maekawa T."/>
        </authorList>
    </citation>
    <scope>NUCLEOTIDE SEQUENCE [LARGE SCALE GENOMIC DNA]</scope>
    <source>
        <strain evidence="4 5">FCR-1</strain>
    </source>
</reference>
<dbReference type="InterPro" id="IPR013785">
    <property type="entry name" value="Aldolase_TIM"/>
</dbReference>
<accession>A0ABQ0CDK7</accession>
<dbReference type="PANTHER" id="PTHR32332">
    <property type="entry name" value="2-NITROPROPANE DIOXYGENASE"/>
    <property type="match status" value="1"/>
</dbReference>
<dbReference type="Gene3D" id="3.20.20.70">
    <property type="entry name" value="Aldolase class I"/>
    <property type="match status" value="1"/>
</dbReference>
<dbReference type="RefSeq" id="WP_420906687.1">
    <property type="nucleotide sequence ID" value="NZ_BAAFGK010000005.1"/>
</dbReference>
<evidence type="ECO:0000313" key="4">
    <source>
        <dbReference type="EMBL" id="GAB0058971.1"/>
    </source>
</evidence>
<organism evidence="4 5">
    <name type="scientific">Candidatus Magnetaquiglobus chichijimensis</name>
    <dbReference type="NCBI Taxonomy" id="3141448"/>
    <lineage>
        <taxon>Bacteria</taxon>
        <taxon>Pseudomonadati</taxon>
        <taxon>Pseudomonadota</taxon>
        <taxon>Magnetococcia</taxon>
        <taxon>Magnetococcales</taxon>
        <taxon>Candidatus Magnetaquicoccaceae</taxon>
        <taxon>Candidatus Magnetaquiglobus</taxon>
    </lineage>
</organism>
<evidence type="ECO:0000313" key="5">
    <source>
        <dbReference type="Proteomes" id="UP001628193"/>
    </source>
</evidence>
<dbReference type="InterPro" id="IPR004136">
    <property type="entry name" value="NMO"/>
</dbReference>
<protein>
    <submittedName>
        <fullName evidence="4">Nitronate monooxygenase</fullName>
    </submittedName>
</protein>
<dbReference type="SUPFAM" id="SSF51412">
    <property type="entry name" value="Inosine monophosphate dehydrogenase (IMPDH)"/>
    <property type="match status" value="1"/>
</dbReference>
<keyword evidence="1" id="KW-0285">Flavoprotein</keyword>
<name>A0ABQ0CDK7_9PROT</name>
<keyword evidence="3" id="KW-0560">Oxidoreductase</keyword>
<gene>
    <name evidence="4" type="ORF">SIID45300_03331</name>
</gene>
<keyword evidence="5" id="KW-1185">Reference proteome</keyword>
<dbReference type="Proteomes" id="UP001628193">
    <property type="component" value="Unassembled WGS sequence"/>
</dbReference>
<keyword evidence="4" id="KW-0503">Monooxygenase</keyword>
<dbReference type="PANTHER" id="PTHR32332:SF18">
    <property type="entry name" value="2-NITROPROPANE DIOXYGENASE"/>
    <property type="match status" value="1"/>
</dbReference>